<proteinExistence type="predicted"/>
<dbReference type="Pfam" id="PF05161">
    <property type="entry name" value="MOFRL"/>
    <property type="match status" value="1"/>
</dbReference>
<dbReference type="PANTHER" id="PTHR12227">
    <property type="entry name" value="GLYCERATE KINASE"/>
    <property type="match status" value="1"/>
</dbReference>
<organism evidence="3 4">
    <name type="scientific">Rhodovulum sulfidophilum</name>
    <name type="common">Rhodobacter sulfidophilus</name>
    <dbReference type="NCBI Taxonomy" id="35806"/>
    <lineage>
        <taxon>Bacteria</taxon>
        <taxon>Pseudomonadati</taxon>
        <taxon>Pseudomonadota</taxon>
        <taxon>Alphaproteobacteria</taxon>
        <taxon>Rhodobacterales</taxon>
        <taxon>Paracoccaceae</taxon>
        <taxon>Rhodovulum</taxon>
    </lineage>
</organism>
<evidence type="ECO:0000313" key="3">
    <source>
        <dbReference type="EMBL" id="MBL3610009.1"/>
    </source>
</evidence>
<dbReference type="Proteomes" id="UP000604473">
    <property type="component" value="Unassembled WGS sequence"/>
</dbReference>
<dbReference type="InterPro" id="IPR038614">
    <property type="entry name" value="GK_N_sf"/>
</dbReference>
<dbReference type="InterPro" id="IPR039760">
    <property type="entry name" value="MOFRL_protein"/>
</dbReference>
<reference evidence="3 4" key="1">
    <citation type="submission" date="2021-01" db="EMBL/GenBank/DDBJ databases">
        <title>Draft genomes of Rhodovulum sulfidophilum.</title>
        <authorList>
            <person name="Guzman M.S."/>
        </authorList>
    </citation>
    <scope>NUCLEOTIDE SEQUENCE [LARGE SCALE GENOMIC DNA]</scope>
    <source>
        <strain evidence="3 4">AB35</strain>
    </source>
</reference>
<dbReference type="InterPro" id="IPR037035">
    <property type="entry name" value="GK-like_C_sf"/>
</dbReference>
<feature type="domain" description="MOFRL" evidence="1">
    <location>
        <begin position="322"/>
        <end position="426"/>
    </location>
</feature>
<gene>
    <name evidence="3" type="ORF">JMM60_14615</name>
</gene>
<dbReference type="PANTHER" id="PTHR12227:SF0">
    <property type="entry name" value="GLYCERATE KINASE"/>
    <property type="match status" value="1"/>
</dbReference>
<evidence type="ECO:0000259" key="1">
    <source>
        <dbReference type="Pfam" id="PF05161"/>
    </source>
</evidence>
<protein>
    <submittedName>
        <fullName evidence="3">Glycerate kinase</fullName>
    </submittedName>
</protein>
<keyword evidence="3" id="KW-0418">Kinase</keyword>
<dbReference type="GO" id="GO:0016301">
    <property type="term" value="F:kinase activity"/>
    <property type="evidence" value="ECO:0007669"/>
    <property type="project" value="UniProtKB-KW"/>
</dbReference>
<dbReference type="Gene3D" id="3.40.1480.10">
    <property type="entry name" value="MOFRL domain"/>
    <property type="match status" value="1"/>
</dbReference>
<dbReference type="Gene3D" id="3.40.50.10180">
    <property type="entry name" value="Glycerate kinase, MOFRL-like N-terminal domain"/>
    <property type="match status" value="1"/>
</dbReference>
<accession>A0ABS1RV82</accession>
<feature type="domain" description="MOFRL-associated" evidence="2">
    <location>
        <begin position="24"/>
        <end position="243"/>
    </location>
</feature>
<dbReference type="RefSeq" id="WP_202249767.1">
    <property type="nucleotide sequence ID" value="NZ_JAESJJ010000021.1"/>
</dbReference>
<dbReference type="EMBL" id="JAESJJ010000021">
    <property type="protein sequence ID" value="MBL3610009.1"/>
    <property type="molecule type" value="Genomic_DNA"/>
</dbReference>
<sequence length="436" mass="43614">MTLQAPAPPSAPLAASPAEPPAFLRALFETAVAAADPMRTVAPALPPRPAGRVVVIGAGKASARMAEAVEAAWGPCEGLVITRYGHARPCAGIEIVEAAHPVPDAAGEVATRRVMRLLEGLSAEDLVLALISGGGSSLLVQPAGQITLEEKRLVTSGLLASGAPIGEMNGIRKELSAVKGGRLAAAAFPARVLALLISDVPGDAPADIASGPTVGHRGDAARALAALARWGVVPPPSVQSFLEAGGDPVRPDDPRLARVENVVIAAPARSLEAAAEAARGAGCAVEILGDALEGEARDLAAAHADLARARQAAMAPGDPPLLLLSGGECTVTRRGDGVGGPNAEYALALAVALDGAEGIDAIACDTDGVDGAAEVAGAVIGPSTLAEAGRLGSDPARALSTNDSHDFFAALGAQVVPGPTLTNVNDFRAILIRPQP</sequence>
<name>A0ABS1RV82_RHOSU</name>
<dbReference type="Pfam" id="PF13660">
    <property type="entry name" value="DUF4147"/>
    <property type="match status" value="1"/>
</dbReference>
<evidence type="ECO:0000259" key="2">
    <source>
        <dbReference type="Pfam" id="PF13660"/>
    </source>
</evidence>
<keyword evidence="4" id="KW-1185">Reference proteome</keyword>
<comment type="caution">
    <text evidence="3">The sequence shown here is derived from an EMBL/GenBank/DDBJ whole genome shotgun (WGS) entry which is preliminary data.</text>
</comment>
<dbReference type="InterPro" id="IPR007835">
    <property type="entry name" value="MOFRL"/>
</dbReference>
<keyword evidence="3" id="KW-0808">Transferase</keyword>
<dbReference type="SUPFAM" id="SSF82544">
    <property type="entry name" value="GckA/TtuD-like"/>
    <property type="match status" value="1"/>
</dbReference>
<dbReference type="InterPro" id="IPR025286">
    <property type="entry name" value="MOFRL_assoc_dom"/>
</dbReference>
<evidence type="ECO:0000313" key="4">
    <source>
        <dbReference type="Proteomes" id="UP000604473"/>
    </source>
</evidence>